<dbReference type="EMBL" id="BAAADN010000069">
    <property type="protein sequence ID" value="GAA0474091.1"/>
    <property type="molecule type" value="Genomic_DNA"/>
</dbReference>
<accession>A0AAV3SL05</accession>
<sequence>MAAFDPDDESISEQESGALRTVARALDGLAGSAKEPLKTDQVAQEDAPQVIEIGIQFAEILIDIGEYVDTYPQTSALKKSSYRDPFATVSIDAYPPANQAMTLQARYEQQRIPKIGVNNP</sequence>
<dbReference type="EMBL" id="CP095007">
    <property type="protein sequence ID" value="UOO97067.1"/>
    <property type="molecule type" value="Genomic_DNA"/>
</dbReference>
<geneLocation type="plasmid" evidence="2 3">
    <name>unnamed2</name>
</geneLocation>
<keyword evidence="3" id="KW-1185">Reference proteome</keyword>
<evidence type="ECO:0000313" key="2">
    <source>
        <dbReference type="EMBL" id="UOO97067.1"/>
    </source>
</evidence>
<dbReference type="AlphaFoldDB" id="A0AAV3SL05"/>
<protein>
    <submittedName>
        <fullName evidence="1">Uncharacterized protein</fullName>
    </submittedName>
</protein>
<reference evidence="1" key="3">
    <citation type="submission" date="2023-12" db="EMBL/GenBank/DDBJ databases">
        <authorList>
            <person name="Sun Q."/>
            <person name="Inoue M."/>
        </authorList>
    </citation>
    <scope>NUCLEOTIDE SEQUENCE</scope>
    <source>
        <strain evidence="1">JCM 12289</strain>
    </source>
</reference>
<dbReference type="Proteomes" id="UP000830542">
    <property type="component" value="Plasmid unnamed2"/>
</dbReference>
<evidence type="ECO:0000313" key="1">
    <source>
        <dbReference type="EMBL" id="GAA0474091.1"/>
    </source>
</evidence>
<reference evidence="2" key="2">
    <citation type="submission" date="2022-04" db="EMBL/GenBank/DDBJ databases">
        <title>Sequencing and genomic assembly of Halococcus dombrowskii.</title>
        <authorList>
            <person name="Lim S.W."/>
            <person name="MacLea K.S."/>
        </authorList>
    </citation>
    <scope>NUCLEOTIDE SEQUENCE</scope>
    <source>
        <strain evidence="2">H4</strain>
        <plasmid evidence="2">unnamed2</plasmid>
    </source>
</reference>
<evidence type="ECO:0000313" key="4">
    <source>
        <dbReference type="Proteomes" id="UP001500962"/>
    </source>
</evidence>
<gene>
    <name evidence="1" type="ORF">GCM10008985_33410</name>
    <name evidence="2" type="ORF">MUK72_16685</name>
</gene>
<dbReference type="GeneID" id="71763519"/>
<proteinExistence type="predicted"/>
<reference evidence="1" key="1">
    <citation type="journal article" date="2014" name="Int. J. Syst. Evol. Microbiol.">
        <title>Complete genome sequence of Corynebacterium casei LMG S-19264T (=DSM 44701T), isolated from a smear-ripened cheese.</title>
        <authorList>
            <consortium name="US DOE Joint Genome Institute (JGI-PGF)"/>
            <person name="Walter F."/>
            <person name="Albersmeier A."/>
            <person name="Kalinowski J."/>
            <person name="Ruckert C."/>
        </authorList>
    </citation>
    <scope>NUCLEOTIDE SEQUENCE</scope>
    <source>
        <strain evidence="1">JCM 12289</strain>
    </source>
</reference>
<evidence type="ECO:0000313" key="3">
    <source>
        <dbReference type="Proteomes" id="UP000830542"/>
    </source>
</evidence>
<dbReference type="KEGG" id="hdo:MUK72_16685"/>
<organism evidence="1 4">
    <name type="scientific">Halococcus dombrowskii</name>
    <dbReference type="NCBI Taxonomy" id="179637"/>
    <lineage>
        <taxon>Archaea</taxon>
        <taxon>Methanobacteriati</taxon>
        <taxon>Methanobacteriota</taxon>
        <taxon>Stenosarchaea group</taxon>
        <taxon>Halobacteria</taxon>
        <taxon>Halobacteriales</taxon>
        <taxon>Halococcaceae</taxon>
        <taxon>Halococcus</taxon>
    </lineage>
</organism>
<name>A0AAV3SL05_HALDO</name>
<keyword evidence="2" id="KW-0614">Plasmid</keyword>
<dbReference type="RefSeq" id="WP_244706370.1">
    <property type="nucleotide sequence ID" value="NZ_BAAADN010000069.1"/>
</dbReference>
<dbReference type="Proteomes" id="UP001500962">
    <property type="component" value="Unassembled WGS sequence"/>
</dbReference>